<protein>
    <submittedName>
        <fullName evidence="2">Uncharacterized protein</fullName>
    </submittedName>
</protein>
<dbReference type="Proteomes" id="UP000004810">
    <property type="component" value="Unassembled WGS sequence"/>
</dbReference>
<evidence type="ECO:0000256" key="1">
    <source>
        <dbReference type="SAM" id="MobiDB-lite"/>
    </source>
</evidence>
<sequence>MSEEFLKASISPANRKKKSVKVGDEDKQCRRSLFNANIPLPPTALYELQQHPGAQPQLTELLSSSRARALISRQLHALHVSPDDAMEEKQLRAACDFIKKHYPDLPLV</sequence>
<feature type="region of interest" description="Disordered" evidence="1">
    <location>
        <begin position="1"/>
        <end position="24"/>
    </location>
</feature>
<comment type="caution">
    <text evidence="2">The sequence shown here is derived from an EMBL/GenBank/DDBJ whole genome shotgun (WGS) entry which is preliminary data.</text>
</comment>
<proteinExistence type="predicted"/>
<feature type="non-terminal residue" evidence="2">
    <location>
        <position position="108"/>
    </location>
</feature>
<evidence type="ECO:0000313" key="2">
    <source>
        <dbReference type="EMBL" id="EJW76834.1"/>
    </source>
</evidence>
<dbReference type="EMBL" id="ADBV01008542">
    <property type="protein sequence ID" value="EJW76834.1"/>
    <property type="molecule type" value="Genomic_DNA"/>
</dbReference>
<reference evidence="3" key="1">
    <citation type="submission" date="2012-08" db="EMBL/GenBank/DDBJ databases">
        <title>The Genome Sequence of Wuchereria bancrofti.</title>
        <authorList>
            <person name="Nutman T.B."/>
            <person name="Fink D.L."/>
            <person name="Russ C."/>
            <person name="Young S."/>
            <person name="Zeng Q."/>
            <person name="Koehrsen M."/>
            <person name="Alvarado L."/>
            <person name="Berlin A."/>
            <person name="Chapman S.B."/>
            <person name="Chen Z."/>
            <person name="Freedman E."/>
            <person name="Gellesch M."/>
            <person name="Goldberg J."/>
            <person name="Griggs A."/>
            <person name="Gujja S."/>
            <person name="Heilman E.R."/>
            <person name="Heiman D."/>
            <person name="Hepburn T."/>
            <person name="Howarth C."/>
            <person name="Jen D."/>
            <person name="Larson L."/>
            <person name="Lewis B."/>
            <person name="Mehta T."/>
            <person name="Park D."/>
            <person name="Pearson M."/>
            <person name="Roberts A."/>
            <person name="Saif S."/>
            <person name="Shea T."/>
            <person name="Shenoy N."/>
            <person name="Sisk P."/>
            <person name="Stolte C."/>
            <person name="Sykes S."/>
            <person name="Walk T."/>
            <person name="White J."/>
            <person name="Yandava C."/>
            <person name="Haas B."/>
            <person name="Henn M.R."/>
            <person name="Nusbaum C."/>
            <person name="Birren B."/>
        </authorList>
    </citation>
    <scope>NUCLEOTIDE SEQUENCE [LARGE SCALE GENOMIC DNA]</scope>
    <source>
        <strain evidence="3">NA</strain>
    </source>
</reference>
<organism evidence="2 3">
    <name type="scientific">Wuchereria bancrofti</name>
    <dbReference type="NCBI Taxonomy" id="6293"/>
    <lineage>
        <taxon>Eukaryota</taxon>
        <taxon>Metazoa</taxon>
        <taxon>Ecdysozoa</taxon>
        <taxon>Nematoda</taxon>
        <taxon>Chromadorea</taxon>
        <taxon>Rhabditida</taxon>
        <taxon>Spirurina</taxon>
        <taxon>Spiruromorpha</taxon>
        <taxon>Filarioidea</taxon>
        <taxon>Onchocercidae</taxon>
        <taxon>Wuchereria</taxon>
    </lineage>
</organism>
<accession>J9END3</accession>
<name>J9END3_WUCBA</name>
<evidence type="ECO:0000313" key="3">
    <source>
        <dbReference type="Proteomes" id="UP000004810"/>
    </source>
</evidence>
<dbReference type="AlphaFoldDB" id="J9END3"/>
<gene>
    <name evidence="2" type="ORF">WUBG_12256</name>
</gene>